<dbReference type="Pfam" id="PF07610">
    <property type="entry name" value="DUF1573"/>
    <property type="match status" value="1"/>
</dbReference>
<keyword evidence="3" id="KW-1185">Reference proteome</keyword>
<keyword evidence="1" id="KW-0732">Signal</keyword>
<evidence type="ECO:0000313" key="2">
    <source>
        <dbReference type="EMBL" id="ODA35443.1"/>
    </source>
</evidence>
<organism evidence="2 3">
    <name type="scientific">Planctopirus hydrillae</name>
    <dbReference type="NCBI Taxonomy" id="1841610"/>
    <lineage>
        <taxon>Bacteria</taxon>
        <taxon>Pseudomonadati</taxon>
        <taxon>Planctomycetota</taxon>
        <taxon>Planctomycetia</taxon>
        <taxon>Planctomycetales</taxon>
        <taxon>Planctomycetaceae</taxon>
        <taxon>Planctopirus</taxon>
    </lineage>
</organism>
<dbReference type="EMBL" id="LYDR01000033">
    <property type="protein sequence ID" value="ODA35443.1"/>
    <property type="molecule type" value="Genomic_DNA"/>
</dbReference>
<dbReference type="InterPro" id="IPR013783">
    <property type="entry name" value="Ig-like_fold"/>
</dbReference>
<evidence type="ECO:0000313" key="3">
    <source>
        <dbReference type="Proteomes" id="UP000094828"/>
    </source>
</evidence>
<dbReference type="AlphaFoldDB" id="A0A1C3EQC4"/>
<dbReference type="PANTHER" id="PTHR37833">
    <property type="entry name" value="LIPOPROTEIN-RELATED"/>
    <property type="match status" value="1"/>
</dbReference>
<accession>A0A1C3EQC4</accession>
<dbReference type="Gene3D" id="2.60.40.10">
    <property type="entry name" value="Immunoglobulins"/>
    <property type="match status" value="1"/>
</dbReference>
<name>A0A1C3EQC4_9PLAN</name>
<dbReference type="PANTHER" id="PTHR37833:SF1">
    <property type="entry name" value="SIGNAL PEPTIDE PROTEIN"/>
    <property type="match status" value="1"/>
</dbReference>
<reference evidence="2 3" key="1">
    <citation type="submission" date="2016-05" db="EMBL/GenBank/DDBJ databases">
        <title>Genomic and physiological characterization of Planctopirus sp. isolated from fresh water lake.</title>
        <authorList>
            <person name="Subhash Y."/>
            <person name="Ramana C."/>
        </authorList>
    </citation>
    <scope>NUCLEOTIDE SEQUENCE [LARGE SCALE GENOMIC DNA]</scope>
    <source>
        <strain evidence="2 3">JC280</strain>
    </source>
</reference>
<feature type="signal peptide" evidence="1">
    <location>
        <begin position="1"/>
        <end position="21"/>
    </location>
</feature>
<dbReference type="InterPro" id="IPR011467">
    <property type="entry name" value="DUF1573"/>
</dbReference>
<sequence length="383" mass="41842">MKPAAMAVCAFLTVMTLAAIAFFGRGTATLPVNVAQPVPETEIGPKVAKEGPQPKAVIPEVEYDFGKMEMGDEGSHVFIIKNEGEAPLEILARKEETTCSCTVGNVAGDGKLAPGQQTEVTLNWKIKLSNPSFRHHAVIRTNDPGNRRIELTVVGKVEAGLQLKPEGEWAMGQLKIGAPSEATGSIYSPLFDKFEITEVKTDLPTTQITWVPLTEEQLSERGAKSGYLLKATVSGDVPVGSYSDRVVLQTSLEKHKEVSFAIKGTRPGPIDVMGRGWANESTALILGDFPAKDGKTAELSLFVRELEGDLELKSYETAHNAVEVALRKDDKYMGKGVQRYFLTVKVLPGLPADRQFKKSEKVILKLNHPLIPEYKFFVSYLSL</sequence>
<feature type="chain" id="PRO_5008673314" description="DUF1573 domain-containing protein" evidence="1">
    <location>
        <begin position="22"/>
        <end position="383"/>
    </location>
</feature>
<evidence type="ECO:0008006" key="4">
    <source>
        <dbReference type="Google" id="ProtNLM"/>
    </source>
</evidence>
<dbReference type="Proteomes" id="UP000094828">
    <property type="component" value="Unassembled WGS sequence"/>
</dbReference>
<gene>
    <name evidence="2" type="ORF">A6X21_16635</name>
</gene>
<dbReference type="STRING" id="1841610.A6X21_16635"/>
<evidence type="ECO:0000256" key="1">
    <source>
        <dbReference type="SAM" id="SignalP"/>
    </source>
</evidence>
<proteinExistence type="predicted"/>
<comment type="caution">
    <text evidence="2">The sequence shown here is derived from an EMBL/GenBank/DDBJ whole genome shotgun (WGS) entry which is preliminary data.</text>
</comment>
<protein>
    <recommendedName>
        <fullName evidence="4">DUF1573 domain-containing protein</fullName>
    </recommendedName>
</protein>